<accession>A0A239M9S9</accession>
<dbReference type="EMBL" id="FZOR01000027">
    <property type="protein sequence ID" value="SNT39516.1"/>
    <property type="molecule type" value="Genomic_DNA"/>
</dbReference>
<evidence type="ECO:0000313" key="2">
    <source>
        <dbReference type="EMBL" id="SNT39516.1"/>
    </source>
</evidence>
<feature type="transmembrane region" description="Helical" evidence="1">
    <location>
        <begin position="34"/>
        <end position="53"/>
    </location>
</feature>
<evidence type="ECO:0008006" key="4">
    <source>
        <dbReference type="Google" id="ProtNLM"/>
    </source>
</evidence>
<sequence>MGQRPWMAALERRHQKRFRTPEPKPRRTIRLPATTPYVAVAVFFTLIASVFIFKEVLRARDGVETSGVVVKRWTGHKSKDYADVVFTTSTGRRVRASISQEDWVEMPKVGTRVRIRYAPSRPEFTAVDAERPMIDGLFVPVLSLGAASVFATWAFVTWRKGRASRVAHG</sequence>
<feature type="transmembrane region" description="Helical" evidence="1">
    <location>
        <begin position="137"/>
        <end position="156"/>
    </location>
</feature>
<dbReference type="OrthoDB" id="4255890at2"/>
<keyword evidence="1" id="KW-0812">Transmembrane</keyword>
<keyword evidence="1" id="KW-1133">Transmembrane helix</keyword>
<name>A0A239M9S9_9ACTN</name>
<dbReference type="AlphaFoldDB" id="A0A239M9S9"/>
<keyword evidence="1" id="KW-0472">Membrane</keyword>
<organism evidence="2 3">
    <name type="scientific">Actinomadura meyerae</name>
    <dbReference type="NCBI Taxonomy" id="240840"/>
    <lineage>
        <taxon>Bacteria</taxon>
        <taxon>Bacillati</taxon>
        <taxon>Actinomycetota</taxon>
        <taxon>Actinomycetes</taxon>
        <taxon>Streptosporangiales</taxon>
        <taxon>Thermomonosporaceae</taxon>
        <taxon>Actinomadura</taxon>
    </lineage>
</organism>
<evidence type="ECO:0000313" key="3">
    <source>
        <dbReference type="Proteomes" id="UP000198318"/>
    </source>
</evidence>
<keyword evidence="3" id="KW-1185">Reference proteome</keyword>
<dbReference type="Proteomes" id="UP000198318">
    <property type="component" value="Unassembled WGS sequence"/>
</dbReference>
<proteinExistence type="predicted"/>
<evidence type="ECO:0000256" key="1">
    <source>
        <dbReference type="SAM" id="Phobius"/>
    </source>
</evidence>
<gene>
    <name evidence="2" type="ORF">SAMN05443665_10274</name>
</gene>
<protein>
    <recommendedName>
        <fullName evidence="4">DUF3592 domain-containing protein</fullName>
    </recommendedName>
</protein>
<reference evidence="2 3" key="1">
    <citation type="submission" date="2017-06" db="EMBL/GenBank/DDBJ databases">
        <authorList>
            <person name="Kim H.J."/>
            <person name="Triplett B.A."/>
        </authorList>
    </citation>
    <scope>NUCLEOTIDE SEQUENCE [LARGE SCALE GENOMIC DNA]</scope>
    <source>
        <strain evidence="2 3">DSM 44715</strain>
    </source>
</reference>